<organism evidence="1 2">
    <name type="scientific">Peribacillus saganii</name>
    <dbReference type="NCBI Taxonomy" id="2303992"/>
    <lineage>
        <taxon>Bacteria</taxon>
        <taxon>Bacillati</taxon>
        <taxon>Bacillota</taxon>
        <taxon>Bacilli</taxon>
        <taxon>Bacillales</taxon>
        <taxon>Bacillaceae</taxon>
        <taxon>Peribacillus</taxon>
    </lineage>
</organism>
<comment type="caution">
    <text evidence="1">The sequence shown here is derived from an EMBL/GenBank/DDBJ whole genome shotgun (WGS) entry which is preliminary data.</text>
</comment>
<accession>A0A372LKC7</accession>
<reference evidence="1 2" key="1">
    <citation type="submission" date="2018-08" db="EMBL/GenBank/DDBJ databases">
        <title>Bacillus chawlae sp. nov., Bacillus glennii sp. nov., and Bacillus saganii sp. nov. Isolated from the Vehicle Assembly Building at Kennedy Space Center where the Viking Spacecraft were Assembled.</title>
        <authorList>
            <person name="Seuylemezian A."/>
            <person name="Vaishampayan P."/>
        </authorList>
    </citation>
    <scope>NUCLEOTIDE SEQUENCE [LARGE SCALE GENOMIC DNA]</scope>
    <source>
        <strain evidence="1 2">V47-23a</strain>
    </source>
</reference>
<protein>
    <submittedName>
        <fullName evidence="1">Uncharacterized protein</fullName>
    </submittedName>
</protein>
<dbReference type="AlphaFoldDB" id="A0A372LKC7"/>
<proteinExistence type="predicted"/>
<evidence type="ECO:0000313" key="2">
    <source>
        <dbReference type="Proteomes" id="UP000264541"/>
    </source>
</evidence>
<evidence type="ECO:0000313" key="1">
    <source>
        <dbReference type="EMBL" id="RFU66990.1"/>
    </source>
</evidence>
<dbReference type="Proteomes" id="UP000264541">
    <property type="component" value="Unassembled WGS sequence"/>
</dbReference>
<sequence length="81" mass="9170">MPQDKERYGSEATHETKRQLCEDVVNLAVLPLKQGACAFLDFPGICSLWAVLKNSIINGIRFHLKIEYNANNNIKMSDFSL</sequence>
<dbReference type="EMBL" id="QVTE01000047">
    <property type="protein sequence ID" value="RFU66990.1"/>
    <property type="molecule type" value="Genomic_DNA"/>
</dbReference>
<gene>
    <name evidence="1" type="ORF">D0469_16215</name>
</gene>
<keyword evidence="2" id="KW-1185">Reference proteome</keyword>
<name>A0A372LKC7_9BACI</name>